<dbReference type="InterPro" id="IPR011992">
    <property type="entry name" value="EF-hand-dom_pair"/>
</dbReference>
<dbReference type="PANTHER" id="PTHR28128">
    <property type="entry name" value="GOLGI APPARATUS MEMBRANE PROTEIN TVP15"/>
    <property type="match status" value="1"/>
</dbReference>
<evidence type="ECO:0000313" key="7">
    <source>
        <dbReference type="EMBL" id="CAD8371669.1"/>
    </source>
</evidence>
<reference evidence="7" key="1">
    <citation type="submission" date="2021-01" db="EMBL/GenBank/DDBJ databases">
        <authorList>
            <person name="Corre E."/>
            <person name="Pelletier E."/>
            <person name="Niang G."/>
            <person name="Scheremetjew M."/>
            <person name="Finn R."/>
            <person name="Kale V."/>
            <person name="Holt S."/>
            <person name="Cochrane G."/>
            <person name="Meng A."/>
            <person name="Brown T."/>
            <person name="Cohen L."/>
        </authorList>
    </citation>
    <scope>NUCLEOTIDE SEQUENCE</scope>
    <source>
        <strain evidence="7">CCMP3303</strain>
    </source>
</reference>
<feature type="transmembrane region" description="Helical" evidence="5">
    <location>
        <begin position="145"/>
        <end position="167"/>
    </location>
</feature>
<feature type="transmembrane region" description="Helical" evidence="5">
    <location>
        <begin position="81"/>
        <end position="102"/>
    </location>
</feature>
<dbReference type="EMBL" id="HBEJ01011190">
    <property type="protein sequence ID" value="CAD8371669.1"/>
    <property type="molecule type" value="Transcribed_RNA"/>
</dbReference>
<dbReference type="GO" id="GO:0016020">
    <property type="term" value="C:membrane"/>
    <property type="evidence" value="ECO:0007669"/>
    <property type="project" value="UniProtKB-SubCell"/>
</dbReference>
<feature type="transmembrane region" description="Helical" evidence="5">
    <location>
        <begin position="122"/>
        <end position="139"/>
    </location>
</feature>
<evidence type="ECO:0000256" key="3">
    <source>
        <dbReference type="ARBA" id="ARBA00022989"/>
    </source>
</evidence>
<feature type="transmembrane region" description="Helical" evidence="5">
    <location>
        <begin position="57"/>
        <end position="75"/>
    </location>
</feature>
<dbReference type="Gene3D" id="1.10.238.10">
    <property type="entry name" value="EF-hand"/>
    <property type="match status" value="1"/>
</dbReference>
<feature type="domain" description="EF-hand" evidence="6">
    <location>
        <begin position="184"/>
        <end position="219"/>
    </location>
</feature>
<dbReference type="Pfam" id="PF08507">
    <property type="entry name" value="COPI_assoc"/>
    <property type="match status" value="1"/>
</dbReference>
<keyword evidence="4 5" id="KW-0472">Membrane</keyword>
<accession>A0A7S0ARD3</accession>
<keyword evidence="2 5" id="KW-0812">Transmembrane</keyword>
<dbReference type="InterPro" id="IPR013714">
    <property type="entry name" value="Golgi_TVP15"/>
</dbReference>
<dbReference type="PROSITE" id="PS50222">
    <property type="entry name" value="EF_HAND_2"/>
    <property type="match status" value="1"/>
</dbReference>
<evidence type="ECO:0000256" key="4">
    <source>
        <dbReference type="ARBA" id="ARBA00023136"/>
    </source>
</evidence>
<evidence type="ECO:0000256" key="1">
    <source>
        <dbReference type="ARBA" id="ARBA00004141"/>
    </source>
</evidence>
<dbReference type="InterPro" id="IPR002048">
    <property type="entry name" value="EF_hand_dom"/>
</dbReference>
<dbReference type="SUPFAM" id="SSF47473">
    <property type="entry name" value="EF-hand"/>
    <property type="match status" value="1"/>
</dbReference>
<evidence type="ECO:0000256" key="2">
    <source>
        <dbReference type="ARBA" id="ARBA00022692"/>
    </source>
</evidence>
<organism evidence="7">
    <name type="scientific">Minutocellus polymorphus</name>
    <dbReference type="NCBI Taxonomy" id="265543"/>
    <lineage>
        <taxon>Eukaryota</taxon>
        <taxon>Sar</taxon>
        <taxon>Stramenopiles</taxon>
        <taxon>Ochrophyta</taxon>
        <taxon>Bacillariophyta</taxon>
        <taxon>Mediophyceae</taxon>
        <taxon>Cymatosirophycidae</taxon>
        <taxon>Cymatosirales</taxon>
        <taxon>Cymatosiraceae</taxon>
        <taxon>Minutocellus</taxon>
    </lineage>
</organism>
<protein>
    <recommendedName>
        <fullName evidence="6">EF-hand domain-containing protein</fullName>
    </recommendedName>
</protein>
<dbReference type="AlphaFoldDB" id="A0A7S0ARD3"/>
<evidence type="ECO:0000256" key="5">
    <source>
        <dbReference type="SAM" id="Phobius"/>
    </source>
</evidence>
<proteinExistence type="predicted"/>
<keyword evidence="3 5" id="KW-1133">Transmembrane helix</keyword>
<dbReference type="PANTHER" id="PTHR28128:SF1">
    <property type="entry name" value="GOLGI APPARATUS MEMBRANE PROTEIN TVP15"/>
    <property type="match status" value="1"/>
</dbReference>
<evidence type="ECO:0000259" key="6">
    <source>
        <dbReference type="PROSITE" id="PS50222"/>
    </source>
</evidence>
<dbReference type="Pfam" id="PF13499">
    <property type="entry name" value="EF-hand_7"/>
    <property type="match status" value="1"/>
</dbReference>
<sequence length="266" mass="29581">MAYGTAGSNEQTPLAAVGAAAQQMLTKENTEKAASIAKEELTKLAEAAKRGDMSIRALALMGGVAMVVTSILGLLGRFVTLHWLSMLMDAYLTVLGLLVILLEGKRYTKKLPKEIDGMIRKYAYFLDFIWGRGCLYFFIGSLQMAQASILDISVGAYMCFVGVTYIISGRRTAKKLEGLRKSLYSEAELRRKFEAADVENRGSLNCDQFQNMLQQFGIVLSMTEVESAFLSIEKVEDERIGFAQFVHWWTTAEFDNDQNAQFALSV</sequence>
<gene>
    <name evidence="7" type="ORF">MPOL1434_LOCUS6567</name>
</gene>
<name>A0A7S0ARD3_9STRA</name>
<comment type="subcellular location">
    <subcellularLocation>
        <location evidence="1">Membrane</location>
        <topology evidence="1">Multi-pass membrane protein</topology>
    </subcellularLocation>
</comment>
<dbReference type="GO" id="GO:0005509">
    <property type="term" value="F:calcium ion binding"/>
    <property type="evidence" value="ECO:0007669"/>
    <property type="project" value="InterPro"/>
</dbReference>